<keyword evidence="8 10" id="KW-0141">cGMP biosynthesis</keyword>
<evidence type="ECO:0000313" key="14">
    <source>
        <dbReference type="EMBL" id="GFO41139.1"/>
    </source>
</evidence>
<evidence type="ECO:0000256" key="11">
    <source>
        <dbReference type="SAM" id="Phobius"/>
    </source>
</evidence>
<protein>
    <recommendedName>
        <fullName evidence="2 10">Guanylate cyclase</fullName>
        <ecNumber evidence="2 10">4.6.1.2</ecNumber>
    </recommendedName>
</protein>
<dbReference type="InterPro" id="IPR001245">
    <property type="entry name" value="Ser-Thr/Tyr_kinase_cat_dom"/>
</dbReference>
<dbReference type="Gene3D" id="3.30.200.20">
    <property type="entry name" value="Phosphorylase Kinase, domain 1"/>
    <property type="match status" value="1"/>
</dbReference>
<evidence type="ECO:0000256" key="4">
    <source>
        <dbReference type="ARBA" id="ARBA00022741"/>
    </source>
</evidence>
<sequence>MIIIFFSFFAPVALRVVGLLGSFWSTPVITWEPVLREVVGEQSYDDVISTYGAFEDYAQAAVAVIRHLKWTKIALVIEDTPLCMTLMEELHRDMLEGNVAKEVAQLTLQPGNTSSLGEELRRIKQLTRSSLLNVVLQLGQFHNTQRRDGRAQEEEVPQDTEILSAYLHDAVVVATVASQRDIKDFSPRNLSIAAPFKLKTGSLDFDEQGIRKAKFSLVQRQGAGKMVTVAEVTSNQNVTVLNEILWDGGHVPISEITCSANDSCMDVVGIIAGVTVGVFTVFLLVALAGYFYRRHRRRLAAAKKDWLVDDRDVKRRRAKLPMTNGFSSGAGSNMETVKRLVRMETRGTLGLGSNCSLDKNMLYAPIGNYKDMVVAVKHVRWTHVQMGKREMLEDLTTVKQLSHDNVNQFVGAYVSTEPGNSYVLFRYCSKGSLQDVLANGDIKLDWMFKLSFALDLAKGIEYIHKTALRSHGNLKSSNCVIDSRWVLKVTDYGAITSYRKPGSEDDLDNRVYFSSLLWTAPELLRMSKRPHKGTQKGDVYSFGIILQEILFRCAAYFHNYMEPEDIIILVKNESHHRTFRPVIPLDNELPPKAINLMVACWSDAPEARPDIHQIRKRVRDLNGSKRFNIMDNMLQMLESYSSNLEQLVTDRTEELEAEKRKTDTLLYQMLPPFAYIWNYQYYIFFSFLKVVDLLNDLYTCFDEVIVRRDVYKVETIGDAYMCASGCPRRNGNRHAGEIANMALDLISAMTHFRIRHKPEEQLNLRVGLHTGPCAAGVVGRTMPRYCLFGDTVNMASWMESTGKG</sequence>
<dbReference type="SUPFAM" id="SSF55073">
    <property type="entry name" value="Nucleotide cyclase"/>
    <property type="match status" value="1"/>
</dbReference>
<dbReference type="InterPro" id="IPR018297">
    <property type="entry name" value="A/G_cyclase_CS"/>
</dbReference>
<accession>A0AAV4DA81</accession>
<dbReference type="PANTHER" id="PTHR11920">
    <property type="entry name" value="GUANYLYL CYCLASE"/>
    <property type="match status" value="1"/>
</dbReference>
<dbReference type="Pfam" id="PF01094">
    <property type="entry name" value="ANF_receptor"/>
    <property type="match status" value="1"/>
</dbReference>
<dbReference type="SUPFAM" id="SSF53822">
    <property type="entry name" value="Periplasmic binding protein-like I"/>
    <property type="match status" value="1"/>
</dbReference>
<dbReference type="InterPro" id="IPR050401">
    <property type="entry name" value="Cyclic_nucleotide_synthase"/>
</dbReference>
<evidence type="ECO:0000256" key="1">
    <source>
        <dbReference type="ARBA" id="ARBA00004479"/>
    </source>
</evidence>
<evidence type="ECO:0000259" key="13">
    <source>
        <dbReference type="PROSITE" id="PS50125"/>
    </source>
</evidence>
<dbReference type="GO" id="GO:0005886">
    <property type="term" value="C:plasma membrane"/>
    <property type="evidence" value="ECO:0007669"/>
    <property type="project" value="TreeGrafter"/>
</dbReference>
<dbReference type="Gene3D" id="1.10.510.10">
    <property type="entry name" value="Transferase(Phosphotransferase) domain 1"/>
    <property type="match status" value="1"/>
</dbReference>
<evidence type="ECO:0000256" key="9">
    <source>
        <dbReference type="RuleBase" id="RU000405"/>
    </source>
</evidence>
<comment type="similarity">
    <text evidence="9">Belongs to the adenylyl cyclase class-4/guanylyl cyclase family.</text>
</comment>
<evidence type="ECO:0000256" key="3">
    <source>
        <dbReference type="ARBA" id="ARBA00022692"/>
    </source>
</evidence>
<dbReference type="GO" id="GO:0007168">
    <property type="term" value="P:receptor guanylyl cyclase signaling pathway"/>
    <property type="evidence" value="ECO:0007669"/>
    <property type="project" value="TreeGrafter"/>
</dbReference>
<dbReference type="EMBL" id="BLXT01007673">
    <property type="protein sequence ID" value="GFO41139.1"/>
    <property type="molecule type" value="Genomic_DNA"/>
</dbReference>
<dbReference type="Pfam" id="PF00211">
    <property type="entry name" value="Guanylate_cyc"/>
    <property type="match status" value="1"/>
</dbReference>
<evidence type="ECO:0000259" key="12">
    <source>
        <dbReference type="PROSITE" id="PS50011"/>
    </source>
</evidence>
<dbReference type="PANTHER" id="PTHR11920:SF499">
    <property type="entry name" value="GUANYLATE CYCLASE DOMAIN-CONTAINING PROTEIN"/>
    <property type="match status" value="1"/>
</dbReference>
<dbReference type="PROSITE" id="PS00452">
    <property type="entry name" value="GUANYLATE_CYCLASE_1"/>
    <property type="match status" value="1"/>
</dbReference>
<organism evidence="14 15">
    <name type="scientific">Plakobranchus ocellatus</name>
    <dbReference type="NCBI Taxonomy" id="259542"/>
    <lineage>
        <taxon>Eukaryota</taxon>
        <taxon>Metazoa</taxon>
        <taxon>Spiralia</taxon>
        <taxon>Lophotrochozoa</taxon>
        <taxon>Mollusca</taxon>
        <taxon>Gastropoda</taxon>
        <taxon>Heterobranchia</taxon>
        <taxon>Euthyneura</taxon>
        <taxon>Panpulmonata</taxon>
        <taxon>Sacoglossa</taxon>
        <taxon>Placobranchoidea</taxon>
        <taxon>Plakobranchidae</taxon>
        <taxon>Plakobranchus</taxon>
    </lineage>
</organism>
<evidence type="ECO:0000256" key="6">
    <source>
        <dbReference type="ARBA" id="ARBA00023136"/>
    </source>
</evidence>
<dbReference type="Proteomes" id="UP000735302">
    <property type="component" value="Unassembled WGS sequence"/>
</dbReference>
<dbReference type="InterPro" id="IPR001054">
    <property type="entry name" value="A/G_cyclase"/>
</dbReference>
<comment type="catalytic activity">
    <reaction evidence="10">
        <text>GTP = 3',5'-cyclic GMP + diphosphate</text>
        <dbReference type="Rhea" id="RHEA:13665"/>
        <dbReference type="ChEBI" id="CHEBI:33019"/>
        <dbReference type="ChEBI" id="CHEBI:37565"/>
        <dbReference type="ChEBI" id="CHEBI:57746"/>
        <dbReference type="EC" id="4.6.1.2"/>
    </reaction>
</comment>
<dbReference type="CDD" id="cd07302">
    <property type="entry name" value="CHD"/>
    <property type="match status" value="1"/>
</dbReference>
<dbReference type="GO" id="GO:0005524">
    <property type="term" value="F:ATP binding"/>
    <property type="evidence" value="ECO:0007669"/>
    <property type="project" value="InterPro"/>
</dbReference>
<dbReference type="InterPro" id="IPR000719">
    <property type="entry name" value="Prot_kinase_dom"/>
</dbReference>
<dbReference type="GO" id="GO:0004383">
    <property type="term" value="F:guanylate cyclase activity"/>
    <property type="evidence" value="ECO:0007669"/>
    <property type="project" value="UniProtKB-EC"/>
</dbReference>
<dbReference type="EC" id="4.6.1.2" evidence="2 10"/>
<dbReference type="Gene3D" id="6.10.250.780">
    <property type="match status" value="1"/>
</dbReference>
<dbReference type="PROSITE" id="PS50125">
    <property type="entry name" value="GUANYLATE_CYCLASE_2"/>
    <property type="match status" value="1"/>
</dbReference>
<dbReference type="AlphaFoldDB" id="A0AAV4DA81"/>
<evidence type="ECO:0000256" key="7">
    <source>
        <dbReference type="ARBA" id="ARBA00023239"/>
    </source>
</evidence>
<comment type="caution">
    <text evidence="14">The sequence shown here is derived from an EMBL/GenBank/DDBJ whole genome shotgun (WGS) entry which is preliminary data.</text>
</comment>
<dbReference type="InterPro" id="IPR001828">
    <property type="entry name" value="ANF_lig-bd_rcpt"/>
</dbReference>
<dbReference type="Gene3D" id="3.30.70.1230">
    <property type="entry name" value="Nucleotide cyclase"/>
    <property type="match status" value="1"/>
</dbReference>
<feature type="domain" description="Guanylate cyclase" evidence="13">
    <location>
        <begin position="664"/>
        <end position="799"/>
    </location>
</feature>
<dbReference type="GO" id="GO:0001653">
    <property type="term" value="F:peptide receptor activity"/>
    <property type="evidence" value="ECO:0007669"/>
    <property type="project" value="TreeGrafter"/>
</dbReference>
<dbReference type="SMART" id="SM00044">
    <property type="entry name" value="CYCc"/>
    <property type="match status" value="1"/>
</dbReference>
<dbReference type="SUPFAM" id="SSF56112">
    <property type="entry name" value="Protein kinase-like (PK-like)"/>
    <property type="match status" value="1"/>
</dbReference>
<dbReference type="PROSITE" id="PS50011">
    <property type="entry name" value="PROTEIN_KINASE_DOM"/>
    <property type="match status" value="1"/>
</dbReference>
<keyword evidence="4" id="KW-0547">Nucleotide-binding</keyword>
<comment type="subcellular location">
    <subcellularLocation>
        <location evidence="1">Membrane</location>
        <topology evidence="1">Single-pass type I membrane protein</topology>
    </subcellularLocation>
</comment>
<keyword evidence="3 11" id="KW-0812">Transmembrane</keyword>
<feature type="domain" description="Protein kinase" evidence="12">
    <location>
        <begin position="343"/>
        <end position="627"/>
    </location>
</feature>
<name>A0AAV4DA81_9GAST</name>
<evidence type="ECO:0000256" key="8">
    <source>
        <dbReference type="ARBA" id="ARBA00023293"/>
    </source>
</evidence>
<dbReference type="FunFam" id="3.30.70.1230:FF:000030">
    <property type="entry name" value="Si:ch211-215j19.12"/>
    <property type="match status" value="1"/>
</dbReference>
<dbReference type="InterPro" id="IPR029787">
    <property type="entry name" value="Nucleotide_cyclase"/>
</dbReference>
<dbReference type="GO" id="GO:0004016">
    <property type="term" value="F:adenylate cyclase activity"/>
    <property type="evidence" value="ECO:0007669"/>
    <property type="project" value="TreeGrafter"/>
</dbReference>
<keyword evidence="6 11" id="KW-0472">Membrane</keyword>
<gene>
    <name evidence="14" type="ORF">PoB_006764400</name>
</gene>
<proteinExistence type="inferred from homology"/>
<keyword evidence="5 11" id="KW-1133">Transmembrane helix</keyword>
<reference evidence="14 15" key="1">
    <citation type="journal article" date="2021" name="Elife">
        <title>Chloroplast acquisition without the gene transfer in kleptoplastic sea slugs, Plakobranchus ocellatus.</title>
        <authorList>
            <person name="Maeda T."/>
            <person name="Takahashi S."/>
            <person name="Yoshida T."/>
            <person name="Shimamura S."/>
            <person name="Takaki Y."/>
            <person name="Nagai Y."/>
            <person name="Toyoda A."/>
            <person name="Suzuki Y."/>
            <person name="Arimoto A."/>
            <person name="Ishii H."/>
            <person name="Satoh N."/>
            <person name="Nishiyama T."/>
            <person name="Hasebe M."/>
            <person name="Maruyama T."/>
            <person name="Minagawa J."/>
            <person name="Obokata J."/>
            <person name="Shigenobu S."/>
        </authorList>
    </citation>
    <scope>NUCLEOTIDE SEQUENCE [LARGE SCALE GENOMIC DNA]</scope>
</reference>
<keyword evidence="15" id="KW-1185">Reference proteome</keyword>
<evidence type="ECO:0000256" key="5">
    <source>
        <dbReference type="ARBA" id="ARBA00022989"/>
    </source>
</evidence>
<dbReference type="GO" id="GO:0035556">
    <property type="term" value="P:intracellular signal transduction"/>
    <property type="evidence" value="ECO:0007669"/>
    <property type="project" value="InterPro"/>
</dbReference>
<keyword evidence="7 9" id="KW-0456">Lyase</keyword>
<dbReference type="Pfam" id="PF07714">
    <property type="entry name" value="PK_Tyr_Ser-Thr"/>
    <property type="match status" value="1"/>
</dbReference>
<dbReference type="InterPro" id="IPR028082">
    <property type="entry name" value="Peripla_BP_I"/>
</dbReference>
<dbReference type="InterPro" id="IPR011009">
    <property type="entry name" value="Kinase-like_dom_sf"/>
</dbReference>
<feature type="transmembrane region" description="Helical" evidence="11">
    <location>
        <begin position="267"/>
        <end position="292"/>
    </location>
</feature>
<evidence type="ECO:0000256" key="2">
    <source>
        <dbReference type="ARBA" id="ARBA00012202"/>
    </source>
</evidence>
<evidence type="ECO:0000313" key="15">
    <source>
        <dbReference type="Proteomes" id="UP000735302"/>
    </source>
</evidence>
<dbReference type="GO" id="GO:0004672">
    <property type="term" value="F:protein kinase activity"/>
    <property type="evidence" value="ECO:0007669"/>
    <property type="project" value="InterPro"/>
</dbReference>
<evidence type="ECO:0000256" key="10">
    <source>
        <dbReference type="RuleBase" id="RU003431"/>
    </source>
</evidence>